<gene>
    <name evidence="1" type="ORF">GJW-30_1_01815</name>
</gene>
<dbReference type="Proteomes" id="UP000236884">
    <property type="component" value="Chromosome"/>
</dbReference>
<dbReference type="KEGG" id="vgo:GJW-30_1_01815"/>
<sequence>MINKLKDVLDRAKDWPEEDKAELLEIAEAIETRHSRTYDASEEELRAIEDAERSGIANPKDIEKAFRLFRRA</sequence>
<dbReference type="EMBL" id="AP014946">
    <property type="protein sequence ID" value="BAT59284.1"/>
    <property type="molecule type" value="Genomic_DNA"/>
</dbReference>
<evidence type="ECO:0000313" key="1">
    <source>
        <dbReference type="EMBL" id="BAT59284.1"/>
    </source>
</evidence>
<evidence type="ECO:0000313" key="2">
    <source>
        <dbReference type="Proteomes" id="UP000236884"/>
    </source>
</evidence>
<name>A0A0S3PTS8_9BRAD</name>
<dbReference type="RefSeq" id="WP_096354459.1">
    <property type="nucleotide sequence ID" value="NZ_AP014946.1"/>
</dbReference>
<proteinExistence type="predicted"/>
<protein>
    <recommendedName>
        <fullName evidence="3">Addiction module component</fullName>
    </recommendedName>
</protein>
<organism evidence="1 2">
    <name type="scientific">Variibacter gotjawalensis</name>
    <dbReference type="NCBI Taxonomy" id="1333996"/>
    <lineage>
        <taxon>Bacteria</taxon>
        <taxon>Pseudomonadati</taxon>
        <taxon>Pseudomonadota</taxon>
        <taxon>Alphaproteobacteria</taxon>
        <taxon>Hyphomicrobiales</taxon>
        <taxon>Nitrobacteraceae</taxon>
        <taxon>Variibacter</taxon>
    </lineage>
</organism>
<evidence type="ECO:0008006" key="3">
    <source>
        <dbReference type="Google" id="ProtNLM"/>
    </source>
</evidence>
<reference evidence="1 2" key="1">
    <citation type="submission" date="2015-08" db="EMBL/GenBank/DDBJ databases">
        <title>Investigation of the bacterial diversity of lava forest soil.</title>
        <authorList>
            <person name="Lee J.S."/>
        </authorList>
    </citation>
    <scope>NUCLEOTIDE SEQUENCE [LARGE SCALE GENOMIC DNA]</scope>
    <source>
        <strain evidence="1 2">GJW-30</strain>
    </source>
</reference>
<accession>A0A0S3PTS8</accession>
<keyword evidence="2" id="KW-1185">Reference proteome</keyword>
<dbReference type="AlphaFoldDB" id="A0A0S3PTS8"/>